<dbReference type="Proteomes" id="UP000789901">
    <property type="component" value="Unassembled WGS sequence"/>
</dbReference>
<proteinExistence type="predicted"/>
<evidence type="ECO:0000313" key="1">
    <source>
        <dbReference type="EMBL" id="CAG8559074.1"/>
    </source>
</evidence>
<sequence length="60" mass="7009">MLATSELTNINSYIDDDVETLLVDEEYPLSLNEHNFSRKIERGGFARVLQKFVLHEPIWT</sequence>
<protein>
    <submittedName>
        <fullName evidence="1">6358_t:CDS:1</fullName>
    </submittedName>
</protein>
<comment type="caution">
    <text evidence="1">The sequence shown here is derived from an EMBL/GenBank/DDBJ whole genome shotgun (WGS) entry which is preliminary data.</text>
</comment>
<evidence type="ECO:0000313" key="2">
    <source>
        <dbReference type="Proteomes" id="UP000789901"/>
    </source>
</evidence>
<reference evidence="1 2" key="1">
    <citation type="submission" date="2021-06" db="EMBL/GenBank/DDBJ databases">
        <authorList>
            <person name="Kallberg Y."/>
            <person name="Tangrot J."/>
            <person name="Rosling A."/>
        </authorList>
    </citation>
    <scope>NUCLEOTIDE SEQUENCE [LARGE SCALE GENOMIC DNA]</scope>
    <source>
        <strain evidence="1 2">120-4 pot B 10/14</strain>
    </source>
</reference>
<name>A0ABN7UC01_GIGMA</name>
<dbReference type="EMBL" id="CAJVQB010002016">
    <property type="protein sequence ID" value="CAG8559074.1"/>
    <property type="molecule type" value="Genomic_DNA"/>
</dbReference>
<keyword evidence="2" id="KW-1185">Reference proteome</keyword>
<accession>A0ABN7UC01</accession>
<gene>
    <name evidence="1" type="ORF">GMARGA_LOCUS4928</name>
</gene>
<organism evidence="1 2">
    <name type="scientific">Gigaspora margarita</name>
    <dbReference type="NCBI Taxonomy" id="4874"/>
    <lineage>
        <taxon>Eukaryota</taxon>
        <taxon>Fungi</taxon>
        <taxon>Fungi incertae sedis</taxon>
        <taxon>Mucoromycota</taxon>
        <taxon>Glomeromycotina</taxon>
        <taxon>Glomeromycetes</taxon>
        <taxon>Diversisporales</taxon>
        <taxon>Gigasporaceae</taxon>
        <taxon>Gigaspora</taxon>
    </lineage>
</organism>